<dbReference type="EMBL" id="EF082143">
    <property type="protein sequence ID" value="ABK21519.1"/>
    <property type="molecule type" value="mRNA"/>
</dbReference>
<dbReference type="GO" id="GO:0012505">
    <property type="term" value="C:endomembrane system"/>
    <property type="evidence" value="ECO:0007669"/>
    <property type="project" value="UniProtKB-SubCell"/>
</dbReference>
<sequence length="217" mass="23163">MQKSRLWNFQYLIGFLGLLAVTAGIAAEFTRNKAKDVRYEEGGCSLPSSPASALGTTAALSLLLAQLTANVIGGCLCCARDLRNIPTCNRLAAMILIFSWMTFAIAIYLFVAGSSMSGSQPFNKPWLDNECYIVKAGVFGGAAALSFLTVILDILYYTAITAKRSEDLPMTSSVMPMAAVPSAMNSEIFLNPQHGADSAGNIEFNSVNGSTSAKYEN</sequence>
<keyword evidence="2 7" id="KW-0812">Transmembrane</keyword>
<evidence type="ECO:0000256" key="7">
    <source>
        <dbReference type="SAM" id="Phobius"/>
    </source>
</evidence>
<feature type="transmembrane region" description="Helical" evidence="7">
    <location>
        <begin position="132"/>
        <end position="156"/>
    </location>
</feature>
<accession>A9NLK8</accession>
<evidence type="ECO:0000256" key="4">
    <source>
        <dbReference type="ARBA" id="ARBA00022989"/>
    </source>
</evidence>
<feature type="transmembrane region" description="Helical" evidence="7">
    <location>
        <begin position="51"/>
        <end position="79"/>
    </location>
</feature>
<organism evidence="8">
    <name type="scientific">Picea sitchensis</name>
    <name type="common">Sitka spruce</name>
    <name type="synonym">Pinus sitchensis</name>
    <dbReference type="NCBI Taxonomy" id="3332"/>
    <lineage>
        <taxon>Eukaryota</taxon>
        <taxon>Viridiplantae</taxon>
        <taxon>Streptophyta</taxon>
        <taxon>Embryophyta</taxon>
        <taxon>Tracheophyta</taxon>
        <taxon>Spermatophyta</taxon>
        <taxon>Pinopsida</taxon>
        <taxon>Pinidae</taxon>
        <taxon>Conifers I</taxon>
        <taxon>Pinales</taxon>
        <taxon>Pinaceae</taxon>
        <taxon>Picea</taxon>
    </lineage>
</organism>
<evidence type="ECO:0000313" key="8">
    <source>
        <dbReference type="EMBL" id="ABK21519.1"/>
    </source>
</evidence>
<evidence type="ECO:0000256" key="3">
    <source>
        <dbReference type="ARBA" id="ARBA00022729"/>
    </source>
</evidence>
<reference evidence="8" key="1">
    <citation type="journal article" date="2008" name="BMC Genomics">
        <title>A conifer genomics resource of 200,000 spruce (Picea spp.) ESTs and 6,464 high-quality, sequence-finished full-length cDNAs for Sitka spruce (Picea sitchensis).</title>
        <authorList>
            <person name="Ralph S.G."/>
            <person name="Chun H.J."/>
            <person name="Kolosova N."/>
            <person name="Cooper D."/>
            <person name="Oddy C."/>
            <person name="Ritland C.E."/>
            <person name="Kirkpatrick R."/>
            <person name="Moore R."/>
            <person name="Barber S."/>
            <person name="Holt R.A."/>
            <person name="Jones S.J."/>
            <person name="Marra M.A."/>
            <person name="Douglas C.J."/>
            <person name="Ritland K."/>
            <person name="Bohlmann J."/>
        </authorList>
    </citation>
    <scope>NUCLEOTIDE SEQUENCE</scope>
    <source>
        <tissue evidence="8">Bark</tissue>
    </source>
</reference>
<name>A9NLK8_PICSI</name>
<evidence type="ECO:0000256" key="2">
    <source>
        <dbReference type="ARBA" id="ARBA00022692"/>
    </source>
</evidence>
<evidence type="ECO:0000256" key="6">
    <source>
        <dbReference type="ARBA" id="ARBA00029467"/>
    </source>
</evidence>
<keyword evidence="4 7" id="KW-1133">Transmembrane helix</keyword>
<dbReference type="PANTHER" id="PTHR31769">
    <property type="entry name" value="OS07G0462200 PROTEIN-RELATED"/>
    <property type="match status" value="1"/>
</dbReference>
<comment type="subcellular location">
    <subcellularLocation>
        <location evidence="1">Endomembrane system</location>
        <topology evidence="1">Multi-pass membrane protein</topology>
    </subcellularLocation>
</comment>
<keyword evidence="3" id="KW-0732">Signal</keyword>
<feature type="transmembrane region" description="Helical" evidence="7">
    <location>
        <begin position="91"/>
        <end position="112"/>
    </location>
</feature>
<evidence type="ECO:0000256" key="1">
    <source>
        <dbReference type="ARBA" id="ARBA00004127"/>
    </source>
</evidence>
<dbReference type="InterPro" id="IPR009606">
    <property type="entry name" value="DEAL/Modifying_wall_lignin1/2"/>
</dbReference>
<evidence type="ECO:0000256" key="5">
    <source>
        <dbReference type="ARBA" id="ARBA00023136"/>
    </source>
</evidence>
<comment type="similarity">
    <text evidence="6">Belongs to the DESIGUAL family.</text>
</comment>
<dbReference type="InterPro" id="IPR052222">
    <property type="entry name" value="DESIGUAL"/>
</dbReference>
<protein>
    <submittedName>
        <fullName evidence="8">Uncharacterized protein</fullName>
    </submittedName>
</protein>
<dbReference type="OMA" id="RYEEGGC"/>
<keyword evidence="5 7" id="KW-0472">Membrane</keyword>
<dbReference type="Pfam" id="PF06749">
    <property type="entry name" value="DUF1218"/>
    <property type="match status" value="1"/>
</dbReference>
<proteinExistence type="evidence at transcript level"/>
<dbReference type="AlphaFoldDB" id="A9NLK8"/>